<accession>A0A385EFP3</accession>
<protein>
    <submittedName>
        <fullName evidence="1">Uncharacterized protein</fullName>
    </submittedName>
</protein>
<evidence type="ECO:0000313" key="2">
    <source>
        <dbReference type="Proteomes" id="UP000257648"/>
    </source>
</evidence>
<name>A0A385EFP3_9CAUD</name>
<dbReference type="InterPro" id="IPR004260">
    <property type="entry name" value="Pyr-dimer_DNA_glycosylase"/>
</dbReference>
<dbReference type="Proteomes" id="UP000257648">
    <property type="component" value="Segment"/>
</dbReference>
<evidence type="ECO:0000313" key="1">
    <source>
        <dbReference type="EMBL" id="AXQ70556.1"/>
    </source>
</evidence>
<proteinExistence type="predicted"/>
<dbReference type="EMBL" id="MH412654">
    <property type="protein sequence ID" value="AXQ70556.1"/>
    <property type="molecule type" value="Genomic_DNA"/>
</dbReference>
<dbReference type="GeneID" id="55001937"/>
<organism evidence="1 2">
    <name type="scientific">Synechococcus phage S-T4</name>
    <dbReference type="NCBI Taxonomy" id="2268578"/>
    <lineage>
        <taxon>Viruses</taxon>
        <taxon>Duplodnaviria</taxon>
        <taxon>Heunggongvirae</taxon>
        <taxon>Uroviricota</taxon>
        <taxon>Caudoviricetes</taxon>
        <taxon>Pantevenvirales</taxon>
        <taxon>Kyanoviridae</taxon>
        <taxon>Tamkungvirus</taxon>
        <taxon>Tamkungvirus ST4</taxon>
    </lineage>
</organism>
<sequence>MNIFVTDPDPWKSAQVLPDKHIVKMPLETCQMLSIVASDKWGHGFGTLPKADGTPYATEKGAFRNHPCTKWANEFVMNWQWLLSHGIALCDEYKMRYGKVHTCFHTLMVAKEIFPTGDPTGRSGKKTTPFVRAMPDEYKLDTSISTFDAYKMYIASKPWVCDNYLRIPDRKPEWV</sequence>
<dbReference type="KEGG" id="vg:55001937"/>
<reference evidence="2" key="1">
    <citation type="submission" date="2018-05" db="EMBL/GenBank/DDBJ databases">
        <authorList>
            <person name="You S."/>
        </authorList>
    </citation>
    <scope>NUCLEOTIDE SEQUENCE [LARGE SCALE GENOMIC DNA]</scope>
</reference>
<dbReference type="RefSeq" id="YP_009810915.1">
    <property type="nucleotide sequence ID" value="NC_048049.1"/>
</dbReference>
<dbReference type="Pfam" id="PF03013">
    <property type="entry name" value="Pyr_excise"/>
    <property type="match status" value="1"/>
</dbReference>
<keyword evidence="2" id="KW-1185">Reference proteome</keyword>